<reference evidence="1" key="1">
    <citation type="submission" date="2020-08" db="EMBL/GenBank/DDBJ databases">
        <title>Multicomponent nature underlies the extraordinary mechanical properties of spider dragline silk.</title>
        <authorList>
            <person name="Kono N."/>
            <person name="Nakamura H."/>
            <person name="Mori M."/>
            <person name="Yoshida Y."/>
            <person name="Ohtoshi R."/>
            <person name="Malay A.D."/>
            <person name="Moran D.A.P."/>
            <person name="Tomita M."/>
            <person name="Numata K."/>
            <person name="Arakawa K."/>
        </authorList>
    </citation>
    <scope>NUCLEOTIDE SEQUENCE</scope>
</reference>
<organism evidence="1 2">
    <name type="scientific">Trichonephila clavipes</name>
    <name type="common">Golden silk orbweaver</name>
    <name type="synonym">Nephila clavipes</name>
    <dbReference type="NCBI Taxonomy" id="2585209"/>
    <lineage>
        <taxon>Eukaryota</taxon>
        <taxon>Metazoa</taxon>
        <taxon>Ecdysozoa</taxon>
        <taxon>Arthropoda</taxon>
        <taxon>Chelicerata</taxon>
        <taxon>Arachnida</taxon>
        <taxon>Araneae</taxon>
        <taxon>Araneomorphae</taxon>
        <taxon>Entelegynae</taxon>
        <taxon>Araneoidea</taxon>
        <taxon>Nephilidae</taxon>
        <taxon>Trichonephila</taxon>
    </lineage>
</organism>
<evidence type="ECO:0000313" key="1">
    <source>
        <dbReference type="EMBL" id="GFX97313.1"/>
    </source>
</evidence>
<dbReference type="AlphaFoldDB" id="A0A8X6RLX9"/>
<proteinExistence type="predicted"/>
<dbReference type="Proteomes" id="UP000887159">
    <property type="component" value="Unassembled WGS sequence"/>
</dbReference>
<accession>A0A8X6RLX9</accession>
<evidence type="ECO:0000313" key="2">
    <source>
        <dbReference type="Proteomes" id="UP000887159"/>
    </source>
</evidence>
<gene>
    <name evidence="1" type="ORF">TNCV_1076841</name>
</gene>
<dbReference type="EMBL" id="BMAU01021197">
    <property type="protein sequence ID" value="GFX97313.1"/>
    <property type="molecule type" value="Genomic_DNA"/>
</dbReference>
<keyword evidence="2" id="KW-1185">Reference proteome</keyword>
<protein>
    <submittedName>
        <fullName evidence="1">Uncharacterized protein</fullName>
    </submittedName>
</protein>
<name>A0A8X6RLX9_TRICX</name>
<sequence length="87" mass="10090">MTISVASKEQTWGYTLPSRKKGGSPLERNSFFWRSSVNSRCFKVQTFLMIANPYDVQMEKLQYIGVVQKCMGTRLLDFKSETEKKVK</sequence>
<comment type="caution">
    <text evidence="1">The sequence shown here is derived from an EMBL/GenBank/DDBJ whole genome shotgun (WGS) entry which is preliminary data.</text>
</comment>